<protein>
    <submittedName>
        <fullName evidence="3">Uncharacterized protein YneR</fullName>
    </submittedName>
</protein>
<gene>
    <name evidence="3" type="ORF">SAMN05421743_11974</name>
</gene>
<name>A0A1H4GWW3_9BACI</name>
<organism evidence="3 4">
    <name type="scientific">Thalassobacillus cyri</name>
    <dbReference type="NCBI Taxonomy" id="571932"/>
    <lineage>
        <taxon>Bacteria</taxon>
        <taxon>Bacillati</taxon>
        <taxon>Bacillota</taxon>
        <taxon>Bacilli</taxon>
        <taxon>Bacillales</taxon>
        <taxon>Bacillaceae</taxon>
        <taxon>Thalassobacillus</taxon>
    </lineage>
</organism>
<sequence length="96" mass="11045">MNIEVTEQAAKWYQDELELENEVSLRFLVRYGGSGGLQPGFSLAIQLEEPVEPHASTEVNGITFFVEESDAWYFDDKSLKVDYNTTWEEPEFNYVG</sequence>
<dbReference type="AlphaFoldDB" id="A0A1H4GWW3"/>
<dbReference type="SUPFAM" id="SSF89360">
    <property type="entry name" value="HesB-like domain"/>
    <property type="match status" value="1"/>
</dbReference>
<dbReference type="InterPro" id="IPR035903">
    <property type="entry name" value="HesB-like_dom_sf"/>
</dbReference>
<evidence type="ECO:0000259" key="2">
    <source>
        <dbReference type="Pfam" id="PF01521"/>
    </source>
</evidence>
<evidence type="ECO:0000313" key="3">
    <source>
        <dbReference type="EMBL" id="SEB14055.1"/>
    </source>
</evidence>
<dbReference type="EMBL" id="FNQR01000019">
    <property type="protein sequence ID" value="SEB14055.1"/>
    <property type="molecule type" value="Genomic_DNA"/>
</dbReference>
<evidence type="ECO:0000313" key="4">
    <source>
        <dbReference type="Proteomes" id="UP000198584"/>
    </source>
</evidence>
<keyword evidence="4" id="KW-1185">Reference proteome</keyword>
<dbReference type="PIRSF" id="PIRSF034852">
    <property type="entry name" value="UCP034852"/>
    <property type="match status" value="1"/>
</dbReference>
<accession>A0A1H4GWW3</accession>
<evidence type="ECO:0000256" key="1">
    <source>
        <dbReference type="ARBA" id="ARBA00006718"/>
    </source>
</evidence>
<dbReference type="STRING" id="571932.SAMN05421743_11974"/>
<dbReference type="OrthoDB" id="1645729at2"/>
<dbReference type="Pfam" id="PF01521">
    <property type="entry name" value="Fe-S_biosyn"/>
    <property type="match status" value="1"/>
</dbReference>
<proteinExistence type="inferred from homology"/>
<dbReference type="Gene3D" id="2.60.300.12">
    <property type="entry name" value="HesB-like domain"/>
    <property type="match status" value="1"/>
</dbReference>
<comment type="similarity">
    <text evidence="1">Belongs to the HesB/IscA family.</text>
</comment>
<dbReference type="InterPro" id="IPR000361">
    <property type="entry name" value="ATAP_core_dom"/>
</dbReference>
<dbReference type="InterPro" id="IPR008326">
    <property type="entry name" value="PdhI-like"/>
</dbReference>
<feature type="domain" description="Core" evidence="2">
    <location>
        <begin position="1"/>
        <end position="86"/>
    </location>
</feature>
<dbReference type="Proteomes" id="UP000198584">
    <property type="component" value="Unassembled WGS sequence"/>
</dbReference>
<reference evidence="3 4" key="1">
    <citation type="submission" date="2016-10" db="EMBL/GenBank/DDBJ databases">
        <authorList>
            <person name="de Groot N.N."/>
        </authorList>
    </citation>
    <scope>NUCLEOTIDE SEQUENCE [LARGE SCALE GENOMIC DNA]</scope>
    <source>
        <strain evidence="3 4">CCM7597</strain>
    </source>
</reference>
<dbReference type="RefSeq" id="WP_093046359.1">
    <property type="nucleotide sequence ID" value="NZ_FNQR01000019.1"/>
</dbReference>